<evidence type="ECO:0000313" key="1">
    <source>
        <dbReference type="EMBL" id="MDP9865610.1"/>
    </source>
</evidence>
<gene>
    <name evidence="1" type="ORF">J2S55_004876</name>
</gene>
<dbReference type="Pfam" id="PF20062">
    <property type="entry name" value="DUF6461"/>
    <property type="match status" value="1"/>
</dbReference>
<comment type="caution">
    <text evidence="1">The sequence shown here is derived from an EMBL/GenBank/DDBJ whole genome shotgun (WGS) entry which is preliminary data.</text>
</comment>
<organism evidence="1 2">
    <name type="scientific">Streptosporangium brasiliense</name>
    <dbReference type="NCBI Taxonomy" id="47480"/>
    <lineage>
        <taxon>Bacteria</taxon>
        <taxon>Bacillati</taxon>
        <taxon>Actinomycetota</taxon>
        <taxon>Actinomycetes</taxon>
        <taxon>Streptosporangiales</taxon>
        <taxon>Streptosporangiaceae</taxon>
        <taxon>Streptosporangium</taxon>
    </lineage>
</organism>
<reference evidence="1 2" key="1">
    <citation type="submission" date="2023-07" db="EMBL/GenBank/DDBJ databases">
        <title>Sequencing the genomes of 1000 actinobacteria strains.</title>
        <authorList>
            <person name="Klenk H.-P."/>
        </authorList>
    </citation>
    <scope>NUCLEOTIDE SEQUENCE [LARGE SCALE GENOMIC DNA]</scope>
    <source>
        <strain evidence="1 2">DSM 44109</strain>
    </source>
</reference>
<proteinExistence type="predicted"/>
<dbReference type="RefSeq" id="WP_306865224.1">
    <property type="nucleotide sequence ID" value="NZ_JAUSRB010000002.1"/>
</dbReference>
<dbReference type="InterPro" id="IPR045592">
    <property type="entry name" value="DUF6461"/>
</dbReference>
<keyword evidence="2" id="KW-1185">Reference proteome</keyword>
<dbReference type="Proteomes" id="UP001230426">
    <property type="component" value="Unassembled WGS sequence"/>
</dbReference>
<protein>
    <submittedName>
        <fullName evidence="1">Uncharacterized protein</fullName>
    </submittedName>
</protein>
<evidence type="ECO:0000313" key="2">
    <source>
        <dbReference type="Proteomes" id="UP001230426"/>
    </source>
</evidence>
<name>A0ABT9RB63_9ACTN</name>
<accession>A0ABT9RB63</accession>
<sequence length="198" mass="21690">MSEGRTHYDVLDEYGLDDDYFGFHAAWVEGVDAHEAARRMRADLDTAAECNIHDVHEHTGDAGERDGVVLIGQAGSWVLILQLRGWDCLRDRALSIVSSGGGRAVAIGWNADGDEQLIYASDGRILTYMDFSPSSRRGGANRHALDGYLDGLSFVDSPDTEANIATALILIERITGRGLDQEWLESSNTCYVIPDGSW</sequence>
<dbReference type="EMBL" id="JAUSRB010000002">
    <property type="protein sequence ID" value="MDP9865610.1"/>
    <property type="molecule type" value="Genomic_DNA"/>
</dbReference>